<dbReference type="Pfam" id="PF00924">
    <property type="entry name" value="MS_channel_2nd"/>
    <property type="match status" value="1"/>
</dbReference>
<keyword evidence="6 7" id="KW-0472">Membrane</keyword>
<feature type="domain" description="Mechanosensitive ion channel MscS" evidence="8">
    <location>
        <begin position="110"/>
        <end position="173"/>
    </location>
</feature>
<dbReference type="SUPFAM" id="SSF82861">
    <property type="entry name" value="Mechanosensitive channel protein MscS (YggB), transmembrane region"/>
    <property type="match status" value="1"/>
</dbReference>
<dbReference type="Gene3D" id="2.30.30.60">
    <property type="match status" value="1"/>
</dbReference>
<keyword evidence="3" id="KW-1003">Cell membrane</keyword>
<evidence type="ECO:0000313" key="12">
    <source>
        <dbReference type="Proteomes" id="UP001467690"/>
    </source>
</evidence>
<sequence length="272" mass="30300">MFESDIQRLEKYYDMAIEFLVTYSFQLLGALIVFLFFLWLANRIGRFINELLLKKKLDITLSQFLANFVKFIILAAGIVISLSKIGISITPFVAAIGAASLGVGLALQGMLSNYGAGLAIILTRPFVLGNTITIQNITGIVKEVRLACTILVNEEEEDIIIPNKFLIGDILHNSYQNKLVESSVGISYDSDPKLAIKLITDILQSFEQVDSSQPAQVGINEFGDSSINIGLRYWAPTQGFYEVKYQVNMAIFDALKANNIHIPFPQREVRIL</sequence>
<dbReference type="RefSeq" id="WP_350402703.1">
    <property type="nucleotide sequence ID" value="NZ_JBELOE010000265.1"/>
</dbReference>
<feature type="transmembrane region" description="Helical" evidence="7">
    <location>
        <begin position="88"/>
        <end position="107"/>
    </location>
</feature>
<dbReference type="PANTHER" id="PTHR30221:SF8">
    <property type="entry name" value="SMALL-CONDUCTANCE MECHANOSENSITIVE CHANNEL"/>
    <property type="match status" value="1"/>
</dbReference>
<comment type="caution">
    <text evidence="11">The sequence shown here is derived from an EMBL/GenBank/DDBJ whole genome shotgun (WGS) entry which is preliminary data.</text>
</comment>
<comment type="caution">
    <text evidence="7">Lacks conserved residue(s) required for the propagation of feature annotation.</text>
</comment>
<dbReference type="Pfam" id="PF21082">
    <property type="entry name" value="MS_channel_3rd"/>
    <property type="match status" value="1"/>
</dbReference>
<feature type="domain" description="Mechanosensitive ion channel MscS C-terminal" evidence="9">
    <location>
        <begin position="181"/>
        <end position="262"/>
    </location>
</feature>
<feature type="transmembrane region" description="Helical" evidence="7">
    <location>
        <begin position="61"/>
        <end position="82"/>
    </location>
</feature>
<keyword evidence="7" id="KW-0407">Ion channel</keyword>
<evidence type="ECO:0000256" key="2">
    <source>
        <dbReference type="ARBA" id="ARBA00008017"/>
    </source>
</evidence>
<dbReference type="InterPro" id="IPR010920">
    <property type="entry name" value="LSM_dom_sf"/>
</dbReference>
<dbReference type="InterPro" id="IPR045275">
    <property type="entry name" value="MscS_archaea/bacteria_type"/>
</dbReference>
<dbReference type="InterPro" id="IPR011014">
    <property type="entry name" value="MscS_channel_TM-2"/>
</dbReference>
<dbReference type="SUPFAM" id="SSF50182">
    <property type="entry name" value="Sm-like ribonucleoproteins"/>
    <property type="match status" value="1"/>
</dbReference>
<evidence type="ECO:0000259" key="10">
    <source>
        <dbReference type="Pfam" id="PF21088"/>
    </source>
</evidence>
<evidence type="ECO:0000256" key="6">
    <source>
        <dbReference type="ARBA" id="ARBA00023136"/>
    </source>
</evidence>
<keyword evidence="7" id="KW-0406">Ion transport</keyword>
<name>A0ABV1RL20_9ALTE</name>
<dbReference type="Pfam" id="PF05552">
    <property type="entry name" value="MS_channel_1st_1"/>
    <property type="match status" value="1"/>
</dbReference>
<dbReference type="InterPro" id="IPR049278">
    <property type="entry name" value="MS_channel_C"/>
</dbReference>
<comment type="function">
    <text evidence="7">Mechanosensitive channel that participates in the regulation of osmotic pressure changes within the cell, opening in response to stretch forces in the membrane lipid bilayer, without the need for other proteins. Contributes to normal resistance to hypoosmotic shock. Forms an ion channel of 1.0 nanosiemens conductance with a slight preference for anions.</text>
</comment>
<keyword evidence="7" id="KW-0813">Transport</keyword>
<evidence type="ECO:0000256" key="1">
    <source>
        <dbReference type="ARBA" id="ARBA00004651"/>
    </source>
</evidence>
<dbReference type="Pfam" id="PF21088">
    <property type="entry name" value="MS_channel_1st"/>
    <property type="match status" value="1"/>
</dbReference>
<dbReference type="InterPro" id="IPR049142">
    <property type="entry name" value="MS_channel_1st"/>
</dbReference>
<reference evidence="11 12" key="1">
    <citation type="submission" date="2024-06" db="EMBL/GenBank/DDBJ databases">
        <authorList>
            <person name="Chen R.Y."/>
        </authorList>
    </citation>
    <scope>NUCLEOTIDE SEQUENCE [LARGE SCALE GENOMIC DNA]</scope>
    <source>
        <strain evidence="11 12">D2</strain>
    </source>
</reference>
<feature type="domain" description="Mechanosensitive ion channel transmembrane helices 2/3" evidence="10">
    <location>
        <begin position="68"/>
        <end position="108"/>
    </location>
</feature>
<dbReference type="InterPro" id="IPR011066">
    <property type="entry name" value="MscS_channel_C_sf"/>
</dbReference>
<dbReference type="Proteomes" id="UP001467690">
    <property type="component" value="Unassembled WGS sequence"/>
</dbReference>
<dbReference type="InterPro" id="IPR008910">
    <property type="entry name" value="MSC_TM_helix"/>
</dbReference>
<dbReference type="SUPFAM" id="SSF82689">
    <property type="entry name" value="Mechanosensitive channel protein MscS (YggB), C-terminal domain"/>
    <property type="match status" value="1"/>
</dbReference>
<evidence type="ECO:0000256" key="4">
    <source>
        <dbReference type="ARBA" id="ARBA00022692"/>
    </source>
</evidence>
<accession>A0ABV1RL20</accession>
<evidence type="ECO:0000256" key="3">
    <source>
        <dbReference type="ARBA" id="ARBA00022475"/>
    </source>
</evidence>
<dbReference type="PANTHER" id="PTHR30221">
    <property type="entry name" value="SMALL-CONDUCTANCE MECHANOSENSITIVE CHANNEL"/>
    <property type="match status" value="1"/>
</dbReference>
<keyword evidence="12" id="KW-1185">Reference proteome</keyword>
<organism evidence="11 12">
    <name type="scientific">Catenovulum sediminis</name>
    <dbReference type="NCBI Taxonomy" id="1740262"/>
    <lineage>
        <taxon>Bacteria</taxon>
        <taxon>Pseudomonadati</taxon>
        <taxon>Pseudomonadota</taxon>
        <taxon>Gammaproteobacteria</taxon>
        <taxon>Alteromonadales</taxon>
        <taxon>Alteromonadaceae</taxon>
        <taxon>Catenovulum</taxon>
    </lineage>
</organism>
<evidence type="ECO:0000256" key="5">
    <source>
        <dbReference type="ARBA" id="ARBA00022989"/>
    </source>
</evidence>
<evidence type="ECO:0000259" key="9">
    <source>
        <dbReference type="Pfam" id="PF21082"/>
    </source>
</evidence>
<keyword evidence="4 7" id="KW-0812">Transmembrane</keyword>
<comment type="subunit">
    <text evidence="7">Homoheptamer.</text>
</comment>
<keyword evidence="7" id="KW-0997">Cell inner membrane</keyword>
<comment type="subcellular location">
    <subcellularLocation>
        <location evidence="7">Cell inner membrane</location>
        <topology evidence="7">Multi-pass membrane protein</topology>
    </subcellularLocation>
    <subcellularLocation>
        <location evidence="1">Cell membrane</location>
        <topology evidence="1">Multi-pass membrane protein</topology>
    </subcellularLocation>
</comment>
<feature type="transmembrane region" description="Helical" evidence="7">
    <location>
        <begin position="20"/>
        <end position="40"/>
    </location>
</feature>
<dbReference type="InterPro" id="IPR006685">
    <property type="entry name" value="MscS_channel_2nd"/>
</dbReference>
<dbReference type="Gene3D" id="3.30.70.100">
    <property type="match status" value="1"/>
</dbReference>
<proteinExistence type="inferred from homology"/>
<evidence type="ECO:0000259" key="8">
    <source>
        <dbReference type="Pfam" id="PF00924"/>
    </source>
</evidence>
<keyword evidence="5 7" id="KW-1133">Transmembrane helix</keyword>
<comment type="similarity">
    <text evidence="2 7">Belongs to the MscS (TC 1.A.23) family.</text>
</comment>
<dbReference type="EMBL" id="JBELOE010000265">
    <property type="protein sequence ID" value="MER2493637.1"/>
    <property type="molecule type" value="Genomic_DNA"/>
</dbReference>
<evidence type="ECO:0000313" key="11">
    <source>
        <dbReference type="EMBL" id="MER2493637.1"/>
    </source>
</evidence>
<protein>
    <recommendedName>
        <fullName evidence="7">Small-conductance mechanosensitive channel</fullName>
    </recommendedName>
</protein>
<dbReference type="Gene3D" id="1.10.287.1260">
    <property type="match status" value="1"/>
</dbReference>
<gene>
    <name evidence="11" type="ORF">ABS311_17295</name>
</gene>
<dbReference type="InterPro" id="IPR023408">
    <property type="entry name" value="MscS_beta-dom_sf"/>
</dbReference>
<evidence type="ECO:0000256" key="7">
    <source>
        <dbReference type="RuleBase" id="RU369025"/>
    </source>
</evidence>